<protein>
    <submittedName>
        <fullName evidence="1">Uncharacterized protein</fullName>
    </submittedName>
</protein>
<dbReference type="EMBL" id="CACRUT010000016">
    <property type="protein sequence ID" value="VYU45503.1"/>
    <property type="molecule type" value="Genomic_DNA"/>
</dbReference>
<dbReference type="AlphaFoldDB" id="A0A6N3F0H5"/>
<proteinExistence type="predicted"/>
<sequence length="41" mass="5034">MERERRGERLFSPFLFFHSEIRKIVVSLLIEINYLLLKNIL</sequence>
<reference evidence="1" key="1">
    <citation type="submission" date="2019-11" db="EMBL/GenBank/DDBJ databases">
        <authorList>
            <person name="Feng L."/>
        </authorList>
    </citation>
    <scope>NUCLEOTIDE SEQUENCE</scope>
    <source>
        <strain evidence="1">PclaraLFYP37</strain>
    </source>
</reference>
<name>A0A6N3F0H5_9BACT</name>
<organism evidence="1">
    <name type="scientific">Paraprevotella clara</name>
    <dbReference type="NCBI Taxonomy" id="454154"/>
    <lineage>
        <taxon>Bacteria</taxon>
        <taxon>Pseudomonadati</taxon>
        <taxon>Bacteroidota</taxon>
        <taxon>Bacteroidia</taxon>
        <taxon>Bacteroidales</taxon>
        <taxon>Prevotellaceae</taxon>
        <taxon>Paraprevotella</taxon>
    </lineage>
</organism>
<gene>
    <name evidence="1" type="ORF">PCLFYP37_02962</name>
</gene>
<accession>A0A6N3F0H5</accession>
<evidence type="ECO:0000313" key="1">
    <source>
        <dbReference type="EMBL" id="VYU45503.1"/>
    </source>
</evidence>